<evidence type="ECO:0000313" key="5">
    <source>
        <dbReference type="Proteomes" id="UP000008144"/>
    </source>
</evidence>
<dbReference type="PANTHER" id="PTHR43969:SF9">
    <property type="entry name" value="GLUTATHIONE S TRANSFERASE D10, ISOFORM A-RELATED"/>
    <property type="match status" value="1"/>
</dbReference>
<feature type="domain" description="GST N-terminal" evidence="2">
    <location>
        <begin position="35"/>
        <end position="117"/>
    </location>
</feature>
<dbReference type="SFLD" id="SFLDS00019">
    <property type="entry name" value="Glutathione_Transferase_(cytos"/>
    <property type="match status" value="1"/>
</dbReference>
<dbReference type="InParanoid" id="F6RAJ1"/>
<proteinExistence type="predicted"/>
<dbReference type="InterPro" id="IPR004045">
    <property type="entry name" value="Glutathione_S-Trfase_N"/>
</dbReference>
<accession>F6RAJ1</accession>
<evidence type="ECO:0000259" key="2">
    <source>
        <dbReference type="PROSITE" id="PS50404"/>
    </source>
</evidence>
<dbReference type="InterPro" id="IPR036249">
    <property type="entry name" value="Thioredoxin-like_sf"/>
</dbReference>
<reference evidence="4" key="3">
    <citation type="submission" date="2025-08" db="UniProtKB">
        <authorList>
            <consortium name="Ensembl"/>
        </authorList>
    </citation>
    <scope>IDENTIFICATION</scope>
</reference>
<dbReference type="Pfam" id="PF00043">
    <property type="entry name" value="GST_C"/>
    <property type="match status" value="1"/>
</dbReference>
<dbReference type="PROSITE" id="PS50404">
    <property type="entry name" value="GST_NTER"/>
    <property type="match status" value="1"/>
</dbReference>
<dbReference type="EMBL" id="EAAA01002185">
    <property type="status" value="NOT_ANNOTATED_CDS"/>
    <property type="molecule type" value="Genomic_DNA"/>
</dbReference>
<dbReference type="HOGENOM" id="CLU_011226_2_1_1"/>
<dbReference type="Ensembl" id="ENSCINT00000020024.3">
    <property type="protein sequence ID" value="ENSCINP00000020024.3"/>
    <property type="gene ID" value="ENSCING00000009904.3"/>
</dbReference>
<dbReference type="GeneTree" id="ENSGT00940000164816"/>
<reference evidence="4" key="2">
    <citation type="journal article" date="2008" name="Genome Biol.">
        <title>Improved genome assembly and evidence-based global gene model set for the chordate Ciona intestinalis: new insight into intron and operon populations.</title>
        <authorList>
            <person name="Satou Y."/>
            <person name="Mineta K."/>
            <person name="Ogasawara M."/>
            <person name="Sasakura Y."/>
            <person name="Shoguchi E."/>
            <person name="Ueno K."/>
            <person name="Yamada L."/>
            <person name="Matsumoto J."/>
            <person name="Wasserscheid J."/>
            <person name="Dewar K."/>
            <person name="Wiley G.B."/>
            <person name="Macmil S.L."/>
            <person name="Roe B.A."/>
            <person name="Zeller R.W."/>
            <person name="Hastings K.E."/>
            <person name="Lemaire P."/>
            <person name="Lindquist E."/>
            <person name="Endo T."/>
            <person name="Hotta K."/>
            <person name="Inaba K."/>
        </authorList>
    </citation>
    <scope>NUCLEOTIDE SEQUENCE [LARGE SCALE GENOMIC DNA]</scope>
    <source>
        <strain evidence="4">wild type</strain>
    </source>
</reference>
<dbReference type="Gene3D" id="1.20.1050.10">
    <property type="match status" value="1"/>
</dbReference>
<dbReference type="InterPro" id="IPR040079">
    <property type="entry name" value="Glutathione_S-Trfase"/>
</dbReference>
<dbReference type="Pfam" id="PF13417">
    <property type="entry name" value="GST_N_3"/>
    <property type="match status" value="1"/>
</dbReference>
<dbReference type="InterPro" id="IPR004046">
    <property type="entry name" value="GST_C"/>
</dbReference>
<dbReference type="PANTHER" id="PTHR43969">
    <property type="entry name" value="GLUTATHIONE S TRANSFERASE D10, ISOFORM A-RELATED"/>
    <property type="match status" value="1"/>
</dbReference>
<dbReference type="STRING" id="7719.ENSCINP00000020024"/>
<evidence type="ECO:0000256" key="1">
    <source>
        <dbReference type="ARBA" id="ARBA00011738"/>
    </source>
</evidence>
<organism evidence="4 5">
    <name type="scientific">Ciona intestinalis</name>
    <name type="common">Transparent sea squirt</name>
    <name type="synonym">Ascidia intestinalis</name>
    <dbReference type="NCBI Taxonomy" id="7719"/>
    <lineage>
        <taxon>Eukaryota</taxon>
        <taxon>Metazoa</taxon>
        <taxon>Chordata</taxon>
        <taxon>Tunicata</taxon>
        <taxon>Ascidiacea</taxon>
        <taxon>Phlebobranchia</taxon>
        <taxon>Cionidae</taxon>
        <taxon>Ciona</taxon>
    </lineage>
</organism>
<dbReference type="PROSITE" id="PS50405">
    <property type="entry name" value="GST_CTER"/>
    <property type="match status" value="1"/>
</dbReference>
<name>F6RAJ1_CIOIN</name>
<dbReference type="SUPFAM" id="SSF52833">
    <property type="entry name" value="Thioredoxin-like"/>
    <property type="match status" value="1"/>
</dbReference>
<dbReference type="Gene3D" id="3.40.30.10">
    <property type="entry name" value="Glutaredoxin"/>
    <property type="match status" value="1"/>
</dbReference>
<sequence length="254" mass="28734">RKSSTVLRILYKFTNMGNGNAKAQISQQQQQPQRGPVTFYSSVFSPPCRGLWMVLKASGVDFILKETDILSGEHKKPEYLAVNSLGTVPALKDGNLCIGESSRAIMQYVCNRYAAGSALSLYPKDPAARAVVDQVLYFDTSLITAVYKYTKIAEVLFKHEKHLELDGKDEMKKKLLSLENFLSKNRYLAGDHMTIADLSVLANLVVLDICHFDDYEDFPKLKEWMKTMKALPYFEACCGKHNKAMTEMYQKVLH</sequence>
<dbReference type="CDD" id="cd03177">
    <property type="entry name" value="GST_C_Delta_Epsilon"/>
    <property type="match status" value="1"/>
</dbReference>
<dbReference type="InterPro" id="IPR036282">
    <property type="entry name" value="Glutathione-S-Trfase_C_sf"/>
</dbReference>
<feature type="domain" description="GST C-terminal" evidence="3">
    <location>
        <begin position="125"/>
        <end position="252"/>
    </location>
</feature>
<evidence type="ECO:0000313" key="4">
    <source>
        <dbReference type="Ensembl" id="ENSCINP00000020024.3"/>
    </source>
</evidence>
<evidence type="ECO:0000259" key="3">
    <source>
        <dbReference type="PROSITE" id="PS50405"/>
    </source>
</evidence>
<dbReference type="SFLD" id="SFLDG00358">
    <property type="entry name" value="Main_(cytGST)"/>
    <property type="match status" value="1"/>
</dbReference>
<dbReference type="FunFam" id="3.40.30.10:FF:000896">
    <property type="entry name" value="Uncharacterized protein"/>
    <property type="match status" value="1"/>
</dbReference>
<protein>
    <recommendedName>
        <fullName evidence="6">Glutathione transferase</fullName>
    </recommendedName>
</protein>
<reference evidence="5" key="1">
    <citation type="journal article" date="2002" name="Science">
        <title>The draft genome of Ciona intestinalis: insights into chordate and vertebrate origins.</title>
        <authorList>
            <person name="Dehal P."/>
            <person name="Satou Y."/>
            <person name="Campbell R.K."/>
            <person name="Chapman J."/>
            <person name="Degnan B."/>
            <person name="De Tomaso A."/>
            <person name="Davidson B."/>
            <person name="Di Gregorio A."/>
            <person name="Gelpke M."/>
            <person name="Goodstein D.M."/>
            <person name="Harafuji N."/>
            <person name="Hastings K.E."/>
            <person name="Ho I."/>
            <person name="Hotta K."/>
            <person name="Huang W."/>
            <person name="Kawashima T."/>
            <person name="Lemaire P."/>
            <person name="Martinez D."/>
            <person name="Meinertzhagen I.A."/>
            <person name="Necula S."/>
            <person name="Nonaka M."/>
            <person name="Putnam N."/>
            <person name="Rash S."/>
            <person name="Saiga H."/>
            <person name="Satake M."/>
            <person name="Terry A."/>
            <person name="Yamada L."/>
            <person name="Wang H.G."/>
            <person name="Awazu S."/>
            <person name="Azumi K."/>
            <person name="Boore J."/>
            <person name="Branno M."/>
            <person name="Chin-Bow S."/>
            <person name="DeSantis R."/>
            <person name="Doyle S."/>
            <person name="Francino P."/>
            <person name="Keys D.N."/>
            <person name="Haga S."/>
            <person name="Hayashi H."/>
            <person name="Hino K."/>
            <person name="Imai K.S."/>
            <person name="Inaba K."/>
            <person name="Kano S."/>
            <person name="Kobayashi K."/>
            <person name="Kobayashi M."/>
            <person name="Lee B.I."/>
            <person name="Makabe K.W."/>
            <person name="Manohar C."/>
            <person name="Matassi G."/>
            <person name="Medina M."/>
            <person name="Mochizuki Y."/>
            <person name="Mount S."/>
            <person name="Morishita T."/>
            <person name="Miura S."/>
            <person name="Nakayama A."/>
            <person name="Nishizaka S."/>
            <person name="Nomoto H."/>
            <person name="Ohta F."/>
            <person name="Oishi K."/>
            <person name="Rigoutsos I."/>
            <person name="Sano M."/>
            <person name="Sasaki A."/>
            <person name="Sasakura Y."/>
            <person name="Shoguchi E."/>
            <person name="Shin-i T."/>
            <person name="Spagnuolo A."/>
            <person name="Stainier D."/>
            <person name="Suzuki M.M."/>
            <person name="Tassy O."/>
            <person name="Takatori N."/>
            <person name="Tokuoka M."/>
            <person name="Yagi K."/>
            <person name="Yoshizaki F."/>
            <person name="Wada S."/>
            <person name="Zhang C."/>
            <person name="Hyatt P.D."/>
            <person name="Larimer F."/>
            <person name="Detter C."/>
            <person name="Doggett N."/>
            <person name="Glavina T."/>
            <person name="Hawkins T."/>
            <person name="Richardson P."/>
            <person name="Lucas S."/>
            <person name="Kohara Y."/>
            <person name="Levine M."/>
            <person name="Satoh N."/>
            <person name="Rokhsar D.S."/>
        </authorList>
    </citation>
    <scope>NUCLEOTIDE SEQUENCE [LARGE SCALE GENOMIC DNA]</scope>
</reference>
<dbReference type="Proteomes" id="UP000008144">
    <property type="component" value="Chromosome 5"/>
</dbReference>
<reference evidence="4" key="4">
    <citation type="submission" date="2025-09" db="UniProtKB">
        <authorList>
            <consortium name="Ensembl"/>
        </authorList>
    </citation>
    <scope>IDENTIFICATION</scope>
</reference>
<dbReference type="InterPro" id="IPR010987">
    <property type="entry name" value="Glutathione-S-Trfase_C-like"/>
</dbReference>
<dbReference type="OMA" id="INRESWQ"/>
<comment type="subunit">
    <text evidence="1">Homodimer.</text>
</comment>
<dbReference type="GO" id="GO:0006749">
    <property type="term" value="P:glutathione metabolic process"/>
    <property type="evidence" value="ECO:0000318"/>
    <property type="project" value="GO_Central"/>
</dbReference>
<keyword evidence="5" id="KW-1185">Reference proteome</keyword>
<dbReference type="GO" id="GO:0004364">
    <property type="term" value="F:glutathione transferase activity"/>
    <property type="evidence" value="ECO:0000318"/>
    <property type="project" value="GO_Central"/>
</dbReference>
<dbReference type="AlphaFoldDB" id="F6RAJ1"/>
<evidence type="ECO:0008006" key="6">
    <source>
        <dbReference type="Google" id="ProtNLM"/>
    </source>
</evidence>
<dbReference type="FunFam" id="1.20.1050.10:FF:000007">
    <property type="entry name" value="Glutathione S-transferase 1-1"/>
    <property type="match status" value="1"/>
</dbReference>
<dbReference type="SUPFAM" id="SSF47616">
    <property type="entry name" value="GST C-terminal domain-like"/>
    <property type="match status" value="1"/>
</dbReference>